<feature type="signal peptide" evidence="2">
    <location>
        <begin position="1"/>
        <end position="24"/>
    </location>
</feature>
<proteinExistence type="predicted"/>
<reference evidence="3" key="1">
    <citation type="journal article" date="2019" name="Environ. Microbiol.">
        <title>Fungal ecological strategies reflected in gene transcription - a case study of two litter decomposers.</title>
        <authorList>
            <person name="Barbi F."/>
            <person name="Kohler A."/>
            <person name="Barry K."/>
            <person name="Baskaran P."/>
            <person name="Daum C."/>
            <person name="Fauchery L."/>
            <person name="Ihrmark K."/>
            <person name="Kuo A."/>
            <person name="LaButti K."/>
            <person name="Lipzen A."/>
            <person name="Morin E."/>
            <person name="Grigoriev I.V."/>
            <person name="Henrissat B."/>
            <person name="Lindahl B."/>
            <person name="Martin F."/>
        </authorList>
    </citation>
    <scope>NUCLEOTIDE SEQUENCE</scope>
    <source>
        <strain evidence="3">JB14</strain>
    </source>
</reference>
<feature type="chain" id="PRO_5025486851" evidence="2">
    <location>
        <begin position="25"/>
        <end position="144"/>
    </location>
</feature>
<organism evidence="3 4">
    <name type="scientific">Gymnopus androsaceus JB14</name>
    <dbReference type="NCBI Taxonomy" id="1447944"/>
    <lineage>
        <taxon>Eukaryota</taxon>
        <taxon>Fungi</taxon>
        <taxon>Dikarya</taxon>
        <taxon>Basidiomycota</taxon>
        <taxon>Agaricomycotina</taxon>
        <taxon>Agaricomycetes</taxon>
        <taxon>Agaricomycetidae</taxon>
        <taxon>Agaricales</taxon>
        <taxon>Marasmiineae</taxon>
        <taxon>Omphalotaceae</taxon>
        <taxon>Gymnopus</taxon>
    </lineage>
</organism>
<evidence type="ECO:0000313" key="3">
    <source>
        <dbReference type="EMBL" id="KAE9388379.1"/>
    </source>
</evidence>
<gene>
    <name evidence="3" type="ORF">BT96DRAFT_947660</name>
</gene>
<evidence type="ECO:0000256" key="2">
    <source>
        <dbReference type="SAM" id="SignalP"/>
    </source>
</evidence>
<dbReference type="EMBL" id="ML769747">
    <property type="protein sequence ID" value="KAE9388379.1"/>
    <property type="molecule type" value="Genomic_DNA"/>
</dbReference>
<feature type="compositionally biased region" description="Polar residues" evidence="1">
    <location>
        <begin position="50"/>
        <end position="76"/>
    </location>
</feature>
<protein>
    <submittedName>
        <fullName evidence="3">Uncharacterized protein</fullName>
    </submittedName>
</protein>
<accession>A0A6A4GRH1</accession>
<evidence type="ECO:0000256" key="1">
    <source>
        <dbReference type="SAM" id="MobiDB-lite"/>
    </source>
</evidence>
<feature type="region of interest" description="Disordered" evidence="1">
    <location>
        <begin position="119"/>
        <end position="144"/>
    </location>
</feature>
<sequence>MTPRAPTPLLWITALSMLCLLVTSLGVTETVIPQTVNPPPSQHNVVFLPSTPTRPQRPGTNGTPGSPNKESCPSSSRHGKGRASQATDTRLWAVHTRRFIGVASTSKADKLIATATKQGKRLHGFQGLQRDRGSGVVGPTRAHL</sequence>
<dbReference type="AlphaFoldDB" id="A0A6A4GRH1"/>
<keyword evidence="2" id="KW-0732">Signal</keyword>
<name>A0A6A4GRH1_9AGAR</name>
<evidence type="ECO:0000313" key="4">
    <source>
        <dbReference type="Proteomes" id="UP000799118"/>
    </source>
</evidence>
<feature type="region of interest" description="Disordered" evidence="1">
    <location>
        <begin position="35"/>
        <end position="90"/>
    </location>
</feature>
<keyword evidence="4" id="KW-1185">Reference proteome</keyword>
<dbReference type="Proteomes" id="UP000799118">
    <property type="component" value="Unassembled WGS sequence"/>
</dbReference>